<reference evidence="1 2" key="1">
    <citation type="submission" date="2015-07" db="EMBL/GenBank/DDBJ databases">
        <title>Genome sequencing of Kibdelosporangium phytohabitans.</title>
        <authorList>
            <person name="Qin S."/>
            <person name="Xing K."/>
        </authorList>
    </citation>
    <scope>NUCLEOTIDE SEQUENCE [LARGE SCALE GENOMIC DNA]</scope>
    <source>
        <strain evidence="1 2">KLBMP1111</strain>
    </source>
</reference>
<dbReference type="Proteomes" id="UP000063699">
    <property type="component" value="Chromosome"/>
</dbReference>
<name>A0A0N7F2T6_9PSEU</name>
<accession>A0A0N7F2T6</accession>
<organism evidence="1 2">
    <name type="scientific">Kibdelosporangium phytohabitans</name>
    <dbReference type="NCBI Taxonomy" id="860235"/>
    <lineage>
        <taxon>Bacteria</taxon>
        <taxon>Bacillati</taxon>
        <taxon>Actinomycetota</taxon>
        <taxon>Actinomycetes</taxon>
        <taxon>Pseudonocardiales</taxon>
        <taxon>Pseudonocardiaceae</taxon>
        <taxon>Kibdelosporangium</taxon>
    </lineage>
</organism>
<dbReference type="STRING" id="860235.AOZ06_07155"/>
<dbReference type="KEGG" id="kphy:AOZ06_07155"/>
<evidence type="ECO:0000313" key="2">
    <source>
        <dbReference type="Proteomes" id="UP000063699"/>
    </source>
</evidence>
<proteinExistence type="predicted"/>
<dbReference type="EMBL" id="CP012752">
    <property type="protein sequence ID" value="ALG06735.1"/>
    <property type="molecule type" value="Genomic_DNA"/>
</dbReference>
<dbReference type="AlphaFoldDB" id="A0A0N7F2T6"/>
<gene>
    <name evidence="1" type="ORF">AOZ06_07155</name>
</gene>
<protein>
    <submittedName>
        <fullName evidence="1">Uncharacterized protein</fullName>
    </submittedName>
</protein>
<sequence>MGAGGEYAVALAGGPQRPAIVRWHRGQPTLFESPAVDQNLYGPPFDVSANGTVLATLLAWSGPSVHFPYVILPDGTLKALKDPDGGRWVAPVAINSRGDVVGSAACENARKLVLWRGPEYGPPEVLGEGDAIGIDDSGTILMRPGTRYEPDGTTTPLSTPVGATYVEVSSFDNGTAVGSAMIDGITRAVVWNTDGTVRHVLGEGIAHSATGRGTVLGSHLDAGKLWRDGQPAALPDPGPYGDTGFATEQDTLIATYEDGGNINTTEWSCS</sequence>
<evidence type="ECO:0000313" key="1">
    <source>
        <dbReference type="EMBL" id="ALG06735.1"/>
    </source>
</evidence>
<keyword evidence="2" id="KW-1185">Reference proteome</keyword>